<sequence length="698" mass="80163">MASDVYIQKRRQDFWLKKIPKWLPKCLKLLISSKQYIVKKLILTTILVAILDFFQPKNSTLYMRISTLIDILPLAQNSVFFVNRGLPVISKEIKIHKRCSITLAFRQSLYKPFTLPRSTNHSSYWVITFAHVRTEGRKITNGYLYYDNKTKVTTQNAFPPSRTTEGLEKKCFTVPRRNRNIMKWFIGRSLLETRTSICLLLKLEKFSPREQQNQVTSYLDASNVYGSNDKEAQGLRAWAGGILKGSQPPSKRHGAFLPREKCPMSNSIKPECFEAGDVRVNEQPALTSMHTLWLRVHNNIARKLAYINHSWDDEILYQETRRIVAALHQQITYREFLPIVLGPYFMREFQLNVRDQGYDNSYDAGVDATITNVIATAAFRFGHTLIAEVFKGMGHNVTLRGNFDEPVVLNNPYTGPTALLQGLSACPTRGSDAYLTPTLVNNLLSEKSDPVGFDLMSLNIQRGRDHGLPPYTEWRQPCGLPPVNSFEDLYKVMDREAAMVFNQTYKRVEDIDLFPAGLAENNVPGGLLGPTFSCLIAQQFQALKTGDRFFYENQNQPKPFTEDELAHINLQKTENTNNFCERGKKLIFSMKTKTYEAYRFSNTGLHMKSLINKCNAILTYEVMKGPNFWHNTHTKPLSTKVYVIWTSAAIRDKLRSKQNFEPKTFVDGNLTTYPHYLNLRDSSVVYMSWFLISSVDYI</sequence>
<dbReference type="InterPro" id="IPR037120">
    <property type="entry name" value="Haem_peroxidase_sf_animal"/>
</dbReference>
<evidence type="ECO:0000313" key="4">
    <source>
        <dbReference type="Proteomes" id="UP001497623"/>
    </source>
</evidence>
<dbReference type="GO" id="GO:0046872">
    <property type="term" value="F:metal ion binding"/>
    <property type="evidence" value="ECO:0007669"/>
    <property type="project" value="UniProtKB-KW"/>
</dbReference>
<dbReference type="InterPro" id="IPR019791">
    <property type="entry name" value="Haem_peroxidase_animal"/>
</dbReference>
<dbReference type="PANTHER" id="PTHR11475">
    <property type="entry name" value="OXIDASE/PEROXIDASE"/>
    <property type="match status" value="1"/>
</dbReference>
<dbReference type="PRINTS" id="PR00457">
    <property type="entry name" value="ANPEROXIDASE"/>
</dbReference>
<keyword evidence="2" id="KW-0479">Metal-binding</keyword>
<evidence type="ECO:0008006" key="5">
    <source>
        <dbReference type="Google" id="ProtNLM"/>
    </source>
</evidence>
<dbReference type="PANTHER" id="PTHR11475:SF134">
    <property type="entry name" value="LD42267P"/>
    <property type="match status" value="1"/>
</dbReference>
<evidence type="ECO:0000313" key="3">
    <source>
        <dbReference type="EMBL" id="CAL4111039.1"/>
    </source>
</evidence>
<name>A0AAV2R3B2_MEGNR</name>
<dbReference type="AlphaFoldDB" id="A0AAV2R3B2"/>
<protein>
    <recommendedName>
        <fullName evidence="5">Peroxidase</fullName>
    </recommendedName>
</protein>
<dbReference type="SUPFAM" id="SSF48113">
    <property type="entry name" value="Heme-dependent peroxidases"/>
    <property type="match status" value="1"/>
</dbReference>
<keyword evidence="1" id="KW-0575">Peroxidase</keyword>
<dbReference type="CDD" id="cd09823">
    <property type="entry name" value="peroxinectin_like"/>
    <property type="match status" value="1"/>
</dbReference>
<dbReference type="GO" id="GO:0004601">
    <property type="term" value="F:peroxidase activity"/>
    <property type="evidence" value="ECO:0007669"/>
    <property type="project" value="UniProtKB-KW"/>
</dbReference>
<evidence type="ECO:0000256" key="2">
    <source>
        <dbReference type="PIRSR" id="PIRSR619791-2"/>
    </source>
</evidence>
<keyword evidence="1" id="KW-0560">Oxidoreductase</keyword>
<keyword evidence="4" id="KW-1185">Reference proteome</keyword>
<organism evidence="3 4">
    <name type="scientific">Meganyctiphanes norvegica</name>
    <name type="common">Northern krill</name>
    <name type="synonym">Thysanopoda norvegica</name>
    <dbReference type="NCBI Taxonomy" id="48144"/>
    <lineage>
        <taxon>Eukaryota</taxon>
        <taxon>Metazoa</taxon>
        <taxon>Ecdysozoa</taxon>
        <taxon>Arthropoda</taxon>
        <taxon>Crustacea</taxon>
        <taxon>Multicrustacea</taxon>
        <taxon>Malacostraca</taxon>
        <taxon>Eumalacostraca</taxon>
        <taxon>Eucarida</taxon>
        <taxon>Euphausiacea</taxon>
        <taxon>Euphausiidae</taxon>
        <taxon>Meganyctiphanes</taxon>
    </lineage>
</organism>
<dbReference type="Proteomes" id="UP001497623">
    <property type="component" value="Unassembled WGS sequence"/>
</dbReference>
<evidence type="ECO:0000256" key="1">
    <source>
        <dbReference type="ARBA" id="ARBA00022559"/>
    </source>
</evidence>
<dbReference type="PROSITE" id="PS50292">
    <property type="entry name" value="PEROXIDASE_3"/>
    <property type="match status" value="1"/>
</dbReference>
<keyword evidence="2" id="KW-0408">Iron</keyword>
<keyword evidence="2" id="KW-0349">Heme</keyword>
<feature type="binding site" description="axial binding residue" evidence="2">
    <location>
        <position position="383"/>
    </location>
    <ligand>
        <name>heme b</name>
        <dbReference type="ChEBI" id="CHEBI:60344"/>
    </ligand>
    <ligandPart>
        <name>Fe</name>
        <dbReference type="ChEBI" id="CHEBI:18248"/>
    </ligandPart>
</feature>
<dbReference type="Pfam" id="PF03098">
    <property type="entry name" value="An_peroxidase"/>
    <property type="match status" value="1"/>
</dbReference>
<reference evidence="3 4" key="1">
    <citation type="submission" date="2024-05" db="EMBL/GenBank/DDBJ databases">
        <authorList>
            <person name="Wallberg A."/>
        </authorList>
    </citation>
    <scope>NUCLEOTIDE SEQUENCE [LARGE SCALE GENOMIC DNA]</scope>
</reference>
<accession>A0AAV2R3B2</accession>
<dbReference type="Gene3D" id="1.10.640.10">
    <property type="entry name" value="Haem peroxidase domain superfamily, animal type"/>
    <property type="match status" value="1"/>
</dbReference>
<feature type="non-terminal residue" evidence="3">
    <location>
        <position position="698"/>
    </location>
</feature>
<comment type="caution">
    <text evidence="3">The sequence shown here is derived from an EMBL/GenBank/DDBJ whole genome shotgun (WGS) entry which is preliminary data.</text>
</comment>
<proteinExistence type="predicted"/>
<dbReference type="GO" id="GO:0006979">
    <property type="term" value="P:response to oxidative stress"/>
    <property type="evidence" value="ECO:0007669"/>
    <property type="project" value="InterPro"/>
</dbReference>
<gene>
    <name evidence="3" type="ORF">MNOR_LOCUS19538</name>
</gene>
<dbReference type="EMBL" id="CAXKWB010014562">
    <property type="protein sequence ID" value="CAL4111039.1"/>
    <property type="molecule type" value="Genomic_DNA"/>
</dbReference>
<dbReference type="GO" id="GO:0020037">
    <property type="term" value="F:heme binding"/>
    <property type="evidence" value="ECO:0007669"/>
    <property type="project" value="InterPro"/>
</dbReference>
<dbReference type="InterPro" id="IPR010255">
    <property type="entry name" value="Haem_peroxidase_sf"/>
</dbReference>